<proteinExistence type="predicted"/>
<dbReference type="RefSeq" id="WP_311560171.1">
    <property type="nucleotide sequence ID" value="NZ_JAVREJ010000039.1"/>
</dbReference>
<sequence length="412" mass="44145">MSEANRAGREFVALALRLRRLVPELVEVVTADRVVRRAVAAEPVPTAAELVQRAGRLAAELPDCGLDPGRERFLAGQLRAVEWRARRLAGQHVPFAVEVEACLDVAAVPGEPDEYRAAHRELAALLPGSAPLRERLAAQRTSDAVDPDRLGAVVGALTTGLRARVAPRYGLPPSEAVSHRIVDDGPWSALHTYSGHGRSVVRINAGARPTAGRLPRLLAHETYPGHHVECIRAELAAARGHAELAVTVAGSPWTVLSEGLAECALDTAVGAGWGPWSEQVLASAGVDTDGRLAERVDVALATLRRVRLDAALLLHGDGRPTADGVGAARAHLRRWLLLDDHRARRVVDALARPLWRTQVVASVEGTALVRAWLSRTGADPVDEHLRLLDAPLVPSALRGRTSTEGCLIYDGR</sequence>
<comment type="caution">
    <text evidence="1">The sequence shown here is derived from an EMBL/GenBank/DDBJ whole genome shotgun (WGS) entry which is preliminary data.</text>
</comment>
<keyword evidence="2" id="KW-1185">Reference proteome</keyword>
<name>A0ABU2NI71_9PSEU</name>
<gene>
    <name evidence="1" type="ORF">RM445_29630</name>
</gene>
<evidence type="ECO:0000313" key="1">
    <source>
        <dbReference type="EMBL" id="MDT0353658.1"/>
    </source>
</evidence>
<accession>A0ABU2NI71</accession>
<reference evidence="2" key="1">
    <citation type="submission" date="2023-07" db="EMBL/GenBank/DDBJ databases">
        <title>30 novel species of actinomycetes from the DSMZ collection.</title>
        <authorList>
            <person name="Nouioui I."/>
        </authorList>
    </citation>
    <scope>NUCLEOTIDE SEQUENCE [LARGE SCALE GENOMIC DNA]</scope>
    <source>
        <strain evidence="2">DSM 45834</strain>
    </source>
</reference>
<evidence type="ECO:0000313" key="2">
    <source>
        <dbReference type="Proteomes" id="UP001183202"/>
    </source>
</evidence>
<dbReference type="EMBL" id="JAVREJ010000039">
    <property type="protein sequence ID" value="MDT0353658.1"/>
    <property type="molecule type" value="Genomic_DNA"/>
</dbReference>
<dbReference type="Proteomes" id="UP001183202">
    <property type="component" value="Unassembled WGS sequence"/>
</dbReference>
<protein>
    <submittedName>
        <fullName evidence="1">DUF885 domain-containing protein</fullName>
    </submittedName>
</protein>
<organism evidence="1 2">
    <name type="scientific">Pseudonocardia charpentierae</name>
    <dbReference type="NCBI Taxonomy" id="3075545"/>
    <lineage>
        <taxon>Bacteria</taxon>
        <taxon>Bacillati</taxon>
        <taxon>Actinomycetota</taxon>
        <taxon>Actinomycetes</taxon>
        <taxon>Pseudonocardiales</taxon>
        <taxon>Pseudonocardiaceae</taxon>
        <taxon>Pseudonocardia</taxon>
    </lineage>
</organism>